<gene>
    <name evidence="1" type="ORF">PMAYCL1PPCAC_08673</name>
</gene>
<name>A0AAN5C5Q7_9BILA</name>
<sequence length="68" mass="7898">MRAWHKQWMPIMERYRAERIRRAQEYRHEAAAKASMILEEASRQAFLLSNLPGGDCPEKNGIVKGIVT</sequence>
<evidence type="ECO:0000313" key="1">
    <source>
        <dbReference type="EMBL" id="GMR38478.1"/>
    </source>
</evidence>
<organism evidence="1 2">
    <name type="scientific">Pristionchus mayeri</name>
    <dbReference type="NCBI Taxonomy" id="1317129"/>
    <lineage>
        <taxon>Eukaryota</taxon>
        <taxon>Metazoa</taxon>
        <taxon>Ecdysozoa</taxon>
        <taxon>Nematoda</taxon>
        <taxon>Chromadorea</taxon>
        <taxon>Rhabditida</taxon>
        <taxon>Rhabditina</taxon>
        <taxon>Diplogasteromorpha</taxon>
        <taxon>Diplogasteroidea</taxon>
        <taxon>Neodiplogasteridae</taxon>
        <taxon>Pristionchus</taxon>
    </lineage>
</organism>
<keyword evidence="2" id="KW-1185">Reference proteome</keyword>
<dbReference type="EMBL" id="BTRK01000002">
    <property type="protein sequence ID" value="GMR38478.1"/>
    <property type="molecule type" value="Genomic_DNA"/>
</dbReference>
<feature type="non-terminal residue" evidence="1">
    <location>
        <position position="68"/>
    </location>
</feature>
<comment type="caution">
    <text evidence="1">The sequence shown here is derived from an EMBL/GenBank/DDBJ whole genome shotgun (WGS) entry which is preliminary data.</text>
</comment>
<dbReference type="Proteomes" id="UP001328107">
    <property type="component" value="Unassembled WGS sequence"/>
</dbReference>
<accession>A0AAN5C5Q7</accession>
<dbReference type="AlphaFoldDB" id="A0AAN5C5Q7"/>
<reference evidence="2" key="1">
    <citation type="submission" date="2022-10" db="EMBL/GenBank/DDBJ databases">
        <title>Genome assembly of Pristionchus species.</title>
        <authorList>
            <person name="Yoshida K."/>
            <person name="Sommer R.J."/>
        </authorList>
    </citation>
    <scope>NUCLEOTIDE SEQUENCE [LARGE SCALE GENOMIC DNA]</scope>
    <source>
        <strain evidence="2">RS5460</strain>
    </source>
</reference>
<protein>
    <submittedName>
        <fullName evidence="1">Uncharacterized protein</fullName>
    </submittedName>
</protein>
<evidence type="ECO:0000313" key="2">
    <source>
        <dbReference type="Proteomes" id="UP001328107"/>
    </source>
</evidence>
<proteinExistence type="predicted"/>